<dbReference type="RefSeq" id="WP_069639596.1">
    <property type="nucleotide sequence ID" value="NZ_JAFBEZ010000017.1"/>
</dbReference>
<dbReference type="Proteomes" id="UP000094469">
    <property type="component" value="Unassembled WGS sequence"/>
</dbReference>
<dbReference type="OrthoDB" id="9897865at2"/>
<gene>
    <name evidence="2" type="ORF">BCR24_13925</name>
</gene>
<keyword evidence="1" id="KW-1133">Transmembrane helix</keyword>
<keyword evidence="1" id="KW-0472">Membrane</keyword>
<sequence>MKKYSFFGGTFILLSLLCLMIFNLKSNQTNINNFDGVKVRKILVSITDTENQENSFLLDIKNAKDIEKIIALLNDIDNSNLKEIDDWSVYTDSKTYRISVLEDYPKEKFYSITGNNISIGTESESSFYAVRSMGQRKIKKLLKYVSSIEKNDGNYKSYY</sequence>
<dbReference type="AlphaFoldDB" id="A0A1E5HDC5"/>
<organism evidence="2 3">
    <name type="scientific">Enterococcus ureilyticus</name>
    <dbReference type="NCBI Taxonomy" id="1131292"/>
    <lineage>
        <taxon>Bacteria</taxon>
        <taxon>Bacillati</taxon>
        <taxon>Bacillota</taxon>
        <taxon>Bacilli</taxon>
        <taxon>Lactobacillales</taxon>
        <taxon>Enterococcaceae</taxon>
        <taxon>Enterococcus</taxon>
    </lineage>
</organism>
<proteinExistence type="predicted"/>
<name>A0A1E5HDC5_9ENTE</name>
<keyword evidence="3" id="KW-1185">Reference proteome</keyword>
<evidence type="ECO:0000256" key="1">
    <source>
        <dbReference type="SAM" id="Phobius"/>
    </source>
</evidence>
<reference evidence="3" key="1">
    <citation type="submission" date="2016-09" db="EMBL/GenBank/DDBJ databases">
        <authorList>
            <person name="Gulvik C.A."/>
        </authorList>
    </citation>
    <scope>NUCLEOTIDE SEQUENCE [LARGE SCALE GENOMIC DNA]</scope>
    <source>
        <strain evidence="3">LMG 26676</strain>
    </source>
</reference>
<accession>A0A1E5HDC5</accession>
<evidence type="ECO:0000313" key="2">
    <source>
        <dbReference type="EMBL" id="OEG22949.1"/>
    </source>
</evidence>
<dbReference type="EMBL" id="MIKC01000009">
    <property type="protein sequence ID" value="OEG22949.1"/>
    <property type="molecule type" value="Genomic_DNA"/>
</dbReference>
<protein>
    <submittedName>
        <fullName evidence="2">Uncharacterized protein</fullName>
    </submittedName>
</protein>
<feature type="transmembrane region" description="Helical" evidence="1">
    <location>
        <begin position="6"/>
        <end position="24"/>
    </location>
</feature>
<evidence type="ECO:0000313" key="3">
    <source>
        <dbReference type="Proteomes" id="UP000094469"/>
    </source>
</evidence>
<keyword evidence="1" id="KW-0812">Transmembrane</keyword>
<comment type="caution">
    <text evidence="2">The sequence shown here is derived from an EMBL/GenBank/DDBJ whole genome shotgun (WGS) entry which is preliminary data.</text>
</comment>
<dbReference type="STRING" id="1131292.BCR24_13925"/>